<dbReference type="Gene3D" id="2.130.10.10">
    <property type="entry name" value="YVTN repeat-like/Quinoprotein amine dehydrogenase"/>
    <property type="match status" value="2"/>
</dbReference>
<dbReference type="InterPro" id="IPR006595">
    <property type="entry name" value="CTLH_C"/>
</dbReference>
<feature type="compositionally biased region" description="Basic and acidic residues" evidence="4">
    <location>
        <begin position="862"/>
        <end position="871"/>
    </location>
</feature>
<feature type="domain" description="CTLH" evidence="5">
    <location>
        <begin position="371"/>
        <end position="428"/>
    </location>
</feature>
<feature type="compositionally biased region" description="Low complexity" evidence="4">
    <location>
        <begin position="224"/>
        <end position="234"/>
    </location>
</feature>
<dbReference type="Pfam" id="PF25602">
    <property type="entry name" value="WDR47_COR"/>
    <property type="match status" value="1"/>
</dbReference>
<feature type="region of interest" description="Disordered" evidence="4">
    <location>
        <begin position="694"/>
        <end position="717"/>
    </location>
</feature>
<dbReference type="PANTHER" id="PTHR19863:SF5">
    <property type="entry name" value="WD REPEAT-CONTAINING PROTEIN 47"/>
    <property type="match status" value="1"/>
</dbReference>
<evidence type="ECO:0000256" key="3">
    <source>
        <dbReference type="PROSITE-ProRule" id="PRU00221"/>
    </source>
</evidence>
<feature type="repeat" description="WD" evidence="3">
    <location>
        <begin position="1257"/>
        <end position="1299"/>
    </location>
</feature>
<dbReference type="PROSITE" id="PS50082">
    <property type="entry name" value="WD_REPEATS_2"/>
    <property type="match status" value="3"/>
</dbReference>
<evidence type="ECO:0000313" key="6">
    <source>
        <dbReference type="Proteomes" id="UP000095280"/>
    </source>
</evidence>
<reference evidence="7" key="1">
    <citation type="submission" date="2016-11" db="UniProtKB">
        <authorList>
            <consortium name="WormBaseParasite"/>
        </authorList>
    </citation>
    <scope>IDENTIFICATION</scope>
</reference>
<accession>A0A1I8HM82</accession>
<dbReference type="Proteomes" id="UP000095280">
    <property type="component" value="Unplaced"/>
</dbReference>
<feature type="compositionally biased region" description="Polar residues" evidence="4">
    <location>
        <begin position="250"/>
        <end position="264"/>
    </location>
</feature>
<dbReference type="Pfam" id="PF00400">
    <property type="entry name" value="WD40"/>
    <property type="match status" value="5"/>
</dbReference>
<feature type="region of interest" description="Disordered" evidence="4">
    <location>
        <begin position="1"/>
        <end position="70"/>
    </location>
</feature>
<dbReference type="SMART" id="SM00668">
    <property type="entry name" value="CTLH"/>
    <property type="match status" value="1"/>
</dbReference>
<feature type="repeat" description="WD" evidence="3">
    <location>
        <begin position="1389"/>
        <end position="1430"/>
    </location>
</feature>
<feature type="region of interest" description="Disordered" evidence="4">
    <location>
        <begin position="1042"/>
        <end position="1070"/>
    </location>
</feature>
<organism evidence="6 7">
    <name type="scientific">Macrostomum lignano</name>
    <dbReference type="NCBI Taxonomy" id="282301"/>
    <lineage>
        <taxon>Eukaryota</taxon>
        <taxon>Metazoa</taxon>
        <taxon>Spiralia</taxon>
        <taxon>Lophotrochozoa</taxon>
        <taxon>Platyhelminthes</taxon>
        <taxon>Rhabditophora</taxon>
        <taxon>Macrostomorpha</taxon>
        <taxon>Macrostomida</taxon>
        <taxon>Macrostomidae</taxon>
        <taxon>Macrostomum</taxon>
    </lineage>
</organism>
<feature type="region of interest" description="Disordered" evidence="4">
    <location>
        <begin position="862"/>
        <end position="1004"/>
    </location>
</feature>
<sequence>MRRWPTCSGGPGESPRSPRLNKRPGQLRSQPWGGALARTEDLGGWPQHWDLGGWPATEDAGPATGLDRSNWGSGRLAQQLRIWEAGPVIEIWDPRTGRLAQQLRIWRLAQQLGIWEAASKGSGRLASNENLEAGQQLRIWRLAHRLISDSIFDNQSSIVGHGRSPGQASRVRAPDGHSRRVGASGGAAAVAASTPLLDTGGRQAKPAECGPRTDTAGGVGASGGAAAVAASSAGDQRPGPTEFPTIGVRRSSNSTESSPVRTTSGGIGGAVHACLLLADANVHHDNVLARAAGGSLRGATGYRKDQWILLMSLIMAVVHAANTGSNTMPAQLLTIHESDIIKLLLEFLNSRDLCISLLSLERETGIVNGIYSEDMLFLRQLILDGQWDDALELVEPLSDAPSVDIRTVRWVILRHKYLELVCLCTADGGGGGGSGLVADEVLACLQQLEAVSPSKEAHRELCLLLTGGGSPDAVETLVGGEVSGGWNPSAGRVACFRQLLPLLEPVLKLDGFTNHGGSGNGGANIASGDRLVQLLAKGLLYETCVEVCQARATGADAAAAAGPSLLTESSSSALQSDEAESAGTASLLAWLESVPASAFACPFEQRSLRLDLRSLARPSLEASWADQLLVAPPRPRVFPHSHVPHGLSRSVCALRASLGAPARPSAAAAAAAATTDDTDAPTRELRPASLASIRLSSLGQRPKSAGAAPSSSSALRRSVDRMLSNGAAEADAEAVAEQHRRPISASGARRRQAPSIIAEEPEEMLDSQEDRIEEADAAVEDEAVEQNRPESDDNVETANGDGGEDAAQLSDSAEQEQLRASGAEEATSRPGTAQSGAGLRQSGADLFREYQRRRQALVADLERRERERQRMQADLAELAERVREHQRQQEGDEEAEESVEPADPPAAAAVQAPRQSVGTPKPSVLRSSGASARSAAASGNCNSQARNVQQKSSSQTARNSPAASQQSSASRRPGSATASTSKSAVRASGAVQSARQTAASKSHRLSASIANTASIAIPASEAASARATSARGLAHLVVTSTTDAPTQPASATPRTSANLSSVPATNSASPAVVSNTTSAGFGAAPKQGPAVAADRFVAIATVHDAMAVRAVAFDPSGRFLAIGSNSKTLRVCRSPSHRRPLLLQDNDPVPEPQSVFTRPRLHKGSIYCLAWSPDSRLLATGSNDKTVRLLGIDPDSGQLIPDLDTELSHHDGTVRDLRFVGGQQDGSAMMLTGGAGDCRVFLVDCAAPGGPAMLRAMPGHGQAVMALHSCSLGQPLVVSASADKTARLWDLRSPTPVQIVAAPSQSAYASVAIEPAGRLLASGHDDATVALYDVRGARHLAVGRMHADECRSVRFSADCGYLLTAGYDAKVRLADLHGDLMQPLPHVTVAEHSDKVIQCRWHPDCTAFASSSADKTATVWALQEAPSQLLLE</sequence>
<dbReference type="InterPro" id="IPR019775">
    <property type="entry name" value="WD40_repeat_CS"/>
</dbReference>
<dbReference type="InterPro" id="IPR006594">
    <property type="entry name" value="LisH"/>
</dbReference>
<evidence type="ECO:0000259" key="5">
    <source>
        <dbReference type="PROSITE" id="PS50897"/>
    </source>
</evidence>
<keyword evidence="6" id="KW-1185">Reference proteome</keyword>
<feature type="compositionally biased region" description="Low complexity" evidence="4">
    <location>
        <begin position="960"/>
        <end position="976"/>
    </location>
</feature>
<evidence type="ECO:0000256" key="1">
    <source>
        <dbReference type="ARBA" id="ARBA00022574"/>
    </source>
</evidence>
<feature type="compositionally biased region" description="Low complexity" evidence="4">
    <location>
        <begin position="704"/>
        <end position="714"/>
    </location>
</feature>
<evidence type="ECO:0000256" key="2">
    <source>
        <dbReference type="ARBA" id="ARBA00022737"/>
    </source>
</evidence>
<dbReference type="PANTHER" id="PTHR19863">
    <property type="entry name" value="NEMITIN (NEURONAL ENRICHED MAP INTERACTING PROTEIN) HOMOLOG"/>
    <property type="match status" value="1"/>
</dbReference>
<protein>
    <submittedName>
        <fullName evidence="7">ELYS domain-containing protein</fullName>
    </submittedName>
</protein>
<dbReference type="InterPro" id="IPR040067">
    <property type="entry name" value="WDR47"/>
</dbReference>
<dbReference type="InterPro" id="IPR001680">
    <property type="entry name" value="WD40_rpt"/>
</dbReference>
<evidence type="ECO:0000313" key="7">
    <source>
        <dbReference type="WBParaSite" id="maker-uti_cns_0006819-snap-gene-0.7-mRNA-1"/>
    </source>
</evidence>
<dbReference type="InterPro" id="IPR015943">
    <property type="entry name" value="WD40/YVTN_repeat-like_dom_sf"/>
</dbReference>
<evidence type="ECO:0000256" key="4">
    <source>
        <dbReference type="SAM" id="MobiDB-lite"/>
    </source>
</evidence>
<feature type="compositionally biased region" description="Low complexity" evidence="4">
    <location>
        <begin position="926"/>
        <end position="939"/>
    </location>
</feature>
<feature type="compositionally biased region" description="Polar residues" evidence="4">
    <location>
        <begin position="990"/>
        <end position="1000"/>
    </location>
</feature>
<proteinExistence type="predicted"/>
<dbReference type="SMART" id="SM00320">
    <property type="entry name" value="WD40"/>
    <property type="match status" value="7"/>
</dbReference>
<dbReference type="PROSITE" id="PS50896">
    <property type="entry name" value="LISH"/>
    <property type="match status" value="1"/>
</dbReference>
<keyword evidence="2" id="KW-0677">Repeat</keyword>
<dbReference type="PROSITE" id="PS00678">
    <property type="entry name" value="WD_REPEATS_1"/>
    <property type="match status" value="1"/>
</dbReference>
<dbReference type="SUPFAM" id="SSF50978">
    <property type="entry name" value="WD40 repeat-like"/>
    <property type="match status" value="1"/>
</dbReference>
<keyword evidence="1 3" id="KW-0853">WD repeat</keyword>
<dbReference type="PROSITE" id="PS50294">
    <property type="entry name" value="WD_REPEATS_REGION"/>
    <property type="match status" value="2"/>
</dbReference>
<dbReference type="CDD" id="cd00200">
    <property type="entry name" value="WD40"/>
    <property type="match status" value="1"/>
</dbReference>
<feature type="region of interest" description="Disordered" evidence="4">
    <location>
        <begin position="156"/>
        <end position="264"/>
    </location>
</feature>
<feature type="compositionally biased region" description="Acidic residues" evidence="4">
    <location>
        <begin position="759"/>
        <end position="784"/>
    </location>
</feature>
<feature type="compositionally biased region" description="Basic and acidic residues" evidence="4">
    <location>
        <begin position="878"/>
        <end position="890"/>
    </location>
</feature>
<feature type="compositionally biased region" description="Low complexity" evidence="4">
    <location>
        <begin position="905"/>
        <end position="916"/>
    </location>
</feature>
<dbReference type="InterPro" id="IPR036322">
    <property type="entry name" value="WD40_repeat_dom_sf"/>
</dbReference>
<dbReference type="WBParaSite" id="maker-uti_cns_0006819-snap-gene-0.7-mRNA-1">
    <property type="protein sequence ID" value="maker-uti_cns_0006819-snap-gene-0.7-mRNA-1"/>
    <property type="gene ID" value="maker-uti_cns_0006819-snap-gene-0.7"/>
</dbReference>
<feature type="compositionally biased region" description="Acidic residues" evidence="4">
    <location>
        <begin position="891"/>
        <end position="900"/>
    </location>
</feature>
<feature type="compositionally biased region" description="Polar residues" evidence="4">
    <location>
        <begin position="940"/>
        <end position="959"/>
    </location>
</feature>
<dbReference type="InterPro" id="IPR057749">
    <property type="entry name" value="WDR47_COR"/>
</dbReference>
<feature type="repeat" description="WD" evidence="3">
    <location>
        <begin position="1159"/>
        <end position="1189"/>
    </location>
</feature>
<name>A0A1I8HM82_9PLAT</name>
<dbReference type="PROSITE" id="PS50897">
    <property type="entry name" value="CTLH"/>
    <property type="match status" value="1"/>
</dbReference>
<feature type="region of interest" description="Disordered" evidence="4">
    <location>
        <begin position="730"/>
        <end position="846"/>
    </location>
</feature>